<evidence type="ECO:0000313" key="3">
    <source>
        <dbReference type="Proteomes" id="UP000447434"/>
    </source>
</evidence>
<evidence type="ECO:0000259" key="1">
    <source>
        <dbReference type="Pfam" id="PF14383"/>
    </source>
</evidence>
<evidence type="ECO:0000313" key="2">
    <source>
        <dbReference type="EMBL" id="KAE9592614.1"/>
    </source>
</evidence>
<dbReference type="AlphaFoldDB" id="A0A6A4NXM8"/>
<dbReference type="Pfam" id="PF14383">
    <property type="entry name" value="VARLMGL"/>
    <property type="match status" value="1"/>
</dbReference>
<sequence>MGKEWHWTGKSFKKGTEAETQTQIPSGCMSGFFQFFNFHLFHFHNVNNHQQQITFNSAYCIAEDHTSIPKGAEAPRNSLESEDGTISIPSKEEKVKIPVSLLTLPHFSPNFELNTLPVLGFVYCNIQIKTSGDTRTTSGGNLNLSNSPGIRTLPLVARLMGLDLLPQPPSSLSSTSLPTPNPQGKSFNMGLVEDSPSSVPLITKDQNQNAQQPQLPRVLTKPKPPQQALLPFQQELQKLKWVPKCKKASNEKLNSWIKRPTQTTDIIRNKQEESFIIIGSTSPTSVNDIKQPKCKKTRLLSSNVLGNFNAVSNFLLVKTDPSPPATKNPQKQVPIY</sequence>
<proteinExistence type="predicted"/>
<protein>
    <recommendedName>
        <fullName evidence="1">DUF3741 domain-containing protein</fullName>
    </recommendedName>
</protein>
<feature type="domain" description="DUF3741" evidence="1">
    <location>
        <begin position="146"/>
        <end position="167"/>
    </location>
</feature>
<dbReference type="PANTHER" id="PTHR37751:SF1">
    <property type="entry name" value="LOW PROTEIN: M-PHASE INDUCER PHOSPHATASE-LIKE PROTEIN"/>
    <property type="match status" value="1"/>
</dbReference>
<comment type="caution">
    <text evidence="2">The sequence shown here is derived from an EMBL/GenBank/DDBJ whole genome shotgun (WGS) entry which is preliminary data.</text>
</comment>
<reference evidence="3" key="1">
    <citation type="journal article" date="2020" name="Nat. Commun.">
        <title>Genome sequence of the cluster root forming white lupin.</title>
        <authorList>
            <person name="Hufnagel B."/>
            <person name="Marques A."/>
            <person name="Soriano A."/>
            <person name="Marques L."/>
            <person name="Divol F."/>
            <person name="Doumas P."/>
            <person name="Sallet E."/>
            <person name="Mancinotti D."/>
            <person name="Carrere S."/>
            <person name="Marande W."/>
            <person name="Arribat S."/>
            <person name="Keller J."/>
            <person name="Huneau C."/>
            <person name="Blein T."/>
            <person name="Aime D."/>
            <person name="Laguerre M."/>
            <person name="Taylor J."/>
            <person name="Schubert V."/>
            <person name="Nelson M."/>
            <person name="Geu-Flores F."/>
            <person name="Crespi M."/>
            <person name="Gallardo-Guerrero K."/>
            <person name="Delaux P.-M."/>
            <person name="Salse J."/>
            <person name="Berges H."/>
            <person name="Guyot R."/>
            <person name="Gouzy J."/>
            <person name="Peret B."/>
        </authorList>
    </citation>
    <scope>NUCLEOTIDE SEQUENCE [LARGE SCALE GENOMIC DNA]</scope>
    <source>
        <strain evidence="3">cv. Amiga</strain>
    </source>
</reference>
<keyword evidence="3" id="KW-1185">Reference proteome</keyword>
<organism evidence="2 3">
    <name type="scientific">Lupinus albus</name>
    <name type="common">White lupine</name>
    <name type="synonym">Lupinus termis</name>
    <dbReference type="NCBI Taxonomy" id="3870"/>
    <lineage>
        <taxon>Eukaryota</taxon>
        <taxon>Viridiplantae</taxon>
        <taxon>Streptophyta</taxon>
        <taxon>Embryophyta</taxon>
        <taxon>Tracheophyta</taxon>
        <taxon>Spermatophyta</taxon>
        <taxon>Magnoliopsida</taxon>
        <taxon>eudicotyledons</taxon>
        <taxon>Gunneridae</taxon>
        <taxon>Pentapetalae</taxon>
        <taxon>rosids</taxon>
        <taxon>fabids</taxon>
        <taxon>Fabales</taxon>
        <taxon>Fabaceae</taxon>
        <taxon>Papilionoideae</taxon>
        <taxon>50 kb inversion clade</taxon>
        <taxon>genistoids sensu lato</taxon>
        <taxon>core genistoids</taxon>
        <taxon>Genisteae</taxon>
        <taxon>Lupinus</taxon>
    </lineage>
</organism>
<gene>
    <name evidence="2" type="ORF">Lalb_Chr19g0131131</name>
</gene>
<dbReference type="OrthoDB" id="1939700at2759"/>
<dbReference type="InterPro" id="IPR032795">
    <property type="entry name" value="DUF3741-assoc"/>
</dbReference>
<dbReference type="Proteomes" id="UP000447434">
    <property type="component" value="Chromosome 19"/>
</dbReference>
<accession>A0A6A4NXM8</accession>
<dbReference type="EMBL" id="WOCE01000019">
    <property type="protein sequence ID" value="KAE9592614.1"/>
    <property type="molecule type" value="Genomic_DNA"/>
</dbReference>
<dbReference type="PANTHER" id="PTHR37751">
    <property type="entry name" value="LOW PROTEIN: M-PHASE INDUCER PHOSPHATASE-LIKE PROTEIN"/>
    <property type="match status" value="1"/>
</dbReference>
<name>A0A6A4NXM8_LUPAL</name>